<keyword evidence="3 6" id="KW-0812">Transmembrane</keyword>
<evidence type="ECO:0000256" key="3">
    <source>
        <dbReference type="ARBA" id="ARBA00022692"/>
    </source>
</evidence>
<comment type="subcellular location">
    <subcellularLocation>
        <location evidence="1">Membrane</location>
        <topology evidence="1">Multi-pass membrane protein</topology>
    </subcellularLocation>
</comment>
<evidence type="ECO:0000256" key="6">
    <source>
        <dbReference type="SAM" id="Phobius"/>
    </source>
</evidence>
<feature type="transmembrane region" description="Helical" evidence="6">
    <location>
        <begin position="101"/>
        <end position="118"/>
    </location>
</feature>
<evidence type="ECO:0000256" key="2">
    <source>
        <dbReference type="ARBA" id="ARBA00007362"/>
    </source>
</evidence>
<organism evidence="8 9">
    <name type="scientific">Actinokineospora terrae</name>
    <dbReference type="NCBI Taxonomy" id="155974"/>
    <lineage>
        <taxon>Bacteria</taxon>
        <taxon>Bacillati</taxon>
        <taxon>Actinomycetota</taxon>
        <taxon>Actinomycetes</taxon>
        <taxon>Pseudonocardiales</taxon>
        <taxon>Pseudonocardiaceae</taxon>
        <taxon>Actinokineospora</taxon>
    </lineage>
</organism>
<evidence type="ECO:0000313" key="8">
    <source>
        <dbReference type="EMBL" id="SER90703.1"/>
    </source>
</evidence>
<feature type="transmembrane region" description="Helical" evidence="6">
    <location>
        <begin position="77"/>
        <end position="95"/>
    </location>
</feature>
<keyword evidence="4 6" id="KW-1133">Transmembrane helix</keyword>
<dbReference type="InterPro" id="IPR050638">
    <property type="entry name" value="AA-Vitamin_Transporters"/>
</dbReference>
<protein>
    <submittedName>
        <fullName evidence="8">EamA-like transporter family protein</fullName>
    </submittedName>
</protein>
<dbReference type="PANTHER" id="PTHR32322:SF9">
    <property type="entry name" value="AMINO-ACID METABOLITE EFFLUX PUMP-RELATED"/>
    <property type="match status" value="1"/>
</dbReference>
<feature type="domain" description="EamA" evidence="7">
    <location>
        <begin position="8"/>
        <end position="119"/>
    </location>
</feature>
<dbReference type="STRING" id="155974.SAMN04487818_1069"/>
<evidence type="ECO:0000313" key="9">
    <source>
        <dbReference type="Proteomes" id="UP000199051"/>
    </source>
</evidence>
<dbReference type="Proteomes" id="UP000199051">
    <property type="component" value="Unassembled WGS sequence"/>
</dbReference>
<name>A0A1H9T254_9PSEU</name>
<feature type="transmembrane region" description="Helical" evidence="6">
    <location>
        <begin position="12"/>
        <end position="32"/>
    </location>
</feature>
<keyword evidence="5 6" id="KW-0472">Membrane</keyword>
<dbReference type="AlphaFoldDB" id="A0A1H9T254"/>
<dbReference type="InterPro" id="IPR037185">
    <property type="entry name" value="EmrE-like"/>
</dbReference>
<reference evidence="9" key="1">
    <citation type="submission" date="2016-10" db="EMBL/GenBank/DDBJ databases">
        <authorList>
            <person name="Varghese N."/>
            <person name="Submissions S."/>
        </authorList>
    </citation>
    <scope>NUCLEOTIDE SEQUENCE [LARGE SCALE GENOMIC DNA]</scope>
    <source>
        <strain evidence="9">DSM 44260</strain>
    </source>
</reference>
<dbReference type="GO" id="GO:0016020">
    <property type="term" value="C:membrane"/>
    <property type="evidence" value="ECO:0007669"/>
    <property type="project" value="UniProtKB-SubCell"/>
</dbReference>
<proteinExistence type="inferred from homology"/>
<gene>
    <name evidence="8" type="ORF">SAMN04487818_1069</name>
</gene>
<evidence type="ECO:0000256" key="4">
    <source>
        <dbReference type="ARBA" id="ARBA00022989"/>
    </source>
</evidence>
<keyword evidence="9" id="KW-1185">Reference proteome</keyword>
<dbReference type="PANTHER" id="PTHR32322">
    <property type="entry name" value="INNER MEMBRANE TRANSPORTER"/>
    <property type="match status" value="1"/>
</dbReference>
<evidence type="ECO:0000259" key="7">
    <source>
        <dbReference type="Pfam" id="PF00892"/>
    </source>
</evidence>
<sequence length="154" mass="16424">MAQPDDGFRVTIWSCLIPPVPLFLLSIATEGADRGITAIADADITTWLALGYVVVFATILALGVWSMLLGRYPAHKVVPFALLIPVVGIPTGWLVEGDVVTLPMLAGALVLLAGLYFVTIRARVDRDTVASKGMSVVLRRSSTPRAVDHRAGTT</sequence>
<comment type="similarity">
    <text evidence="2">Belongs to the EamA transporter family.</text>
</comment>
<dbReference type="InterPro" id="IPR000620">
    <property type="entry name" value="EamA_dom"/>
</dbReference>
<evidence type="ECO:0000256" key="1">
    <source>
        <dbReference type="ARBA" id="ARBA00004141"/>
    </source>
</evidence>
<dbReference type="Pfam" id="PF00892">
    <property type="entry name" value="EamA"/>
    <property type="match status" value="1"/>
</dbReference>
<accession>A0A1H9T254</accession>
<dbReference type="EMBL" id="FOGI01000006">
    <property type="protein sequence ID" value="SER90703.1"/>
    <property type="molecule type" value="Genomic_DNA"/>
</dbReference>
<feature type="transmembrane region" description="Helical" evidence="6">
    <location>
        <begin position="44"/>
        <end position="65"/>
    </location>
</feature>
<evidence type="ECO:0000256" key="5">
    <source>
        <dbReference type="ARBA" id="ARBA00023136"/>
    </source>
</evidence>
<dbReference type="SUPFAM" id="SSF103481">
    <property type="entry name" value="Multidrug resistance efflux transporter EmrE"/>
    <property type="match status" value="1"/>
</dbReference>